<organism evidence="1">
    <name type="scientific">Rhizophora mucronata</name>
    <name type="common">Asiatic mangrove</name>
    <dbReference type="NCBI Taxonomy" id="61149"/>
    <lineage>
        <taxon>Eukaryota</taxon>
        <taxon>Viridiplantae</taxon>
        <taxon>Streptophyta</taxon>
        <taxon>Embryophyta</taxon>
        <taxon>Tracheophyta</taxon>
        <taxon>Spermatophyta</taxon>
        <taxon>Magnoliopsida</taxon>
        <taxon>eudicotyledons</taxon>
        <taxon>Gunneridae</taxon>
        <taxon>Pentapetalae</taxon>
        <taxon>rosids</taxon>
        <taxon>fabids</taxon>
        <taxon>Malpighiales</taxon>
        <taxon>Rhizophoraceae</taxon>
        <taxon>Rhizophora</taxon>
    </lineage>
</organism>
<dbReference type="EMBL" id="GGEC01047981">
    <property type="protein sequence ID" value="MBX28465.1"/>
    <property type="molecule type" value="Transcribed_RNA"/>
</dbReference>
<sequence length="70" mass="7773">MSLPRECIIVAHSVSVFCVQLGRKNNSSYEQGISTDRIIDVRRLLAVNTETCYITNFSLSHEVSIVISSA</sequence>
<proteinExistence type="predicted"/>
<name>A0A2P2MDZ2_RHIMU</name>
<protein>
    <submittedName>
        <fullName evidence="1">Uncharacterized protein</fullName>
    </submittedName>
</protein>
<reference evidence="1" key="1">
    <citation type="submission" date="2018-02" db="EMBL/GenBank/DDBJ databases">
        <title>Rhizophora mucronata_Transcriptome.</title>
        <authorList>
            <person name="Meera S.P."/>
            <person name="Sreeshan A."/>
            <person name="Augustine A."/>
        </authorList>
    </citation>
    <scope>NUCLEOTIDE SEQUENCE</scope>
    <source>
        <tissue evidence="1">Leaf</tissue>
    </source>
</reference>
<evidence type="ECO:0000313" key="1">
    <source>
        <dbReference type="EMBL" id="MBX28465.1"/>
    </source>
</evidence>
<accession>A0A2P2MDZ2</accession>
<dbReference type="AlphaFoldDB" id="A0A2P2MDZ2"/>